<protein>
    <submittedName>
        <fullName evidence="3">Glycosyltransferase family 4 protein</fullName>
    </submittedName>
</protein>
<name>A0A5R8KAB5_9BACT</name>
<accession>A0A5R8KAB5</accession>
<evidence type="ECO:0000259" key="1">
    <source>
        <dbReference type="Pfam" id="PF00534"/>
    </source>
</evidence>
<dbReference type="OrthoDB" id="9801573at2"/>
<dbReference type="InterPro" id="IPR050194">
    <property type="entry name" value="Glycosyltransferase_grp1"/>
</dbReference>
<comment type="caution">
    <text evidence="3">The sequence shown here is derived from an EMBL/GenBank/DDBJ whole genome shotgun (WGS) entry which is preliminary data.</text>
</comment>
<feature type="domain" description="Glycosyl transferase family 1" evidence="1">
    <location>
        <begin position="191"/>
        <end position="347"/>
    </location>
</feature>
<keyword evidence="4" id="KW-1185">Reference proteome</keyword>
<dbReference type="CDD" id="cd03801">
    <property type="entry name" value="GT4_PimA-like"/>
    <property type="match status" value="1"/>
</dbReference>
<dbReference type="InterPro" id="IPR001296">
    <property type="entry name" value="Glyco_trans_1"/>
</dbReference>
<sequence length="385" mass="43376">MNFCFVCPRYKSEPYGGIDSSTANHAEALASMGHQVHVVATRVHHVHDFVDGKVWVHNRPIKFVRIASKLFPAWIESVQLGIVLVILHRKYHFSRIEIPNWEGLGAIPILLRLPVALRHHTSTEDSLEAQGLPMTRPQRALAKLEHLACRWAKINIVHSKYYAKKLANLGNVRGVCVVPHFLPPVRQPKFAEPSSKTILCVGALMARKGTDVMFDAAEIFLRELPEWKLILVGLDRDGFYERAFRLRADPDVASRVIFEGFLGEDELADRYLQCGIYLTTSLFESFGLPCLEAMMRGKPLVATNAGALPELVQHGINGFLFSPKDHEAAAEFVVKLGQDKELRRVMGMRSLEIAKQHPDMNEVCLRYERLTSTLGSKGMVTDHRV</sequence>
<evidence type="ECO:0000313" key="4">
    <source>
        <dbReference type="Proteomes" id="UP000306196"/>
    </source>
</evidence>
<dbReference type="InterPro" id="IPR028098">
    <property type="entry name" value="Glyco_trans_4-like_N"/>
</dbReference>
<dbReference type="Gene3D" id="3.40.50.2000">
    <property type="entry name" value="Glycogen Phosphorylase B"/>
    <property type="match status" value="2"/>
</dbReference>
<feature type="domain" description="Glycosyltransferase subfamily 4-like N-terminal" evidence="2">
    <location>
        <begin position="15"/>
        <end position="181"/>
    </location>
</feature>
<dbReference type="AlphaFoldDB" id="A0A5R8KAB5"/>
<keyword evidence="3" id="KW-0808">Transferase</keyword>
<dbReference type="PANTHER" id="PTHR45947:SF3">
    <property type="entry name" value="SULFOQUINOVOSYL TRANSFERASE SQD2"/>
    <property type="match status" value="1"/>
</dbReference>
<proteinExistence type="predicted"/>
<evidence type="ECO:0000259" key="2">
    <source>
        <dbReference type="Pfam" id="PF13439"/>
    </source>
</evidence>
<dbReference type="Pfam" id="PF00534">
    <property type="entry name" value="Glycos_transf_1"/>
    <property type="match status" value="1"/>
</dbReference>
<dbReference type="GO" id="GO:0016757">
    <property type="term" value="F:glycosyltransferase activity"/>
    <property type="evidence" value="ECO:0007669"/>
    <property type="project" value="InterPro"/>
</dbReference>
<gene>
    <name evidence="3" type="ORF">FEM03_17985</name>
</gene>
<organism evidence="3 4">
    <name type="scientific">Phragmitibacter flavus</name>
    <dbReference type="NCBI Taxonomy" id="2576071"/>
    <lineage>
        <taxon>Bacteria</taxon>
        <taxon>Pseudomonadati</taxon>
        <taxon>Verrucomicrobiota</taxon>
        <taxon>Verrucomicrobiia</taxon>
        <taxon>Verrucomicrobiales</taxon>
        <taxon>Verrucomicrobiaceae</taxon>
        <taxon>Phragmitibacter</taxon>
    </lineage>
</organism>
<evidence type="ECO:0000313" key="3">
    <source>
        <dbReference type="EMBL" id="TLD69262.1"/>
    </source>
</evidence>
<dbReference type="RefSeq" id="WP_138087677.1">
    <property type="nucleotide sequence ID" value="NZ_VAUV01000014.1"/>
</dbReference>
<dbReference type="SUPFAM" id="SSF53756">
    <property type="entry name" value="UDP-Glycosyltransferase/glycogen phosphorylase"/>
    <property type="match status" value="1"/>
</dbReference>
<dbReference type="Pfam" id="PF13439">
    <property type="entry name" value="Glyco_transf_4"/>
    <property type="match status" value="1"/>
</dbReference>
<reference evidence="3 4" key="1">
    <citation type="submission" date="2019-05" db="EMBL/GenBank/DDBJ databases">
        <title>Verrucobacter flavum gen. nov., sp. nov. a new member of the family Verrucomicrobiaceae.</title>
        <authorList>
            <person name="Szuroczki S."/>
            <person name="Abbaszade G."/>
            <person name="Szabo A."/>
            <person name="Felfoldi T."/>
            <person name="Schumann P."/>
            <person name="Boka K."/>
            <person name="Keki Z."/>
            <person name="Toumi M."/>
            <person name="Toth E."/>
        </authorList>
    </citation>
    <scope>NUCLEOTIDE SEQUENCE [LARGE SCALE GENOMIC DNA]</scope>
    <source>
        <strain evidence="3 4">MG-N-17</strain>
    </source>
</reference>
<dbReference type="PANTHER" id="PTHR45947">
    <property type="entry name" value="SULFOQUINOVOSYL TRANSFERASE SQD2"/>
    <property type="match status" value="1"/>
</dbReference>
<dbReference type="Proteomes" id="UP000306196">
    <property type="component" value="Unassembled WGS sequence"/>
</dbReference>
<dbReference type="EMBL" id="VAUV01000014">
    <property type="protein sequence ID" value="TLD69262.1"/>
    <property type="molecule type" value="Genomic_DNA"/>
</dbReference>